<gene>
    <name evidence="2" type="ORF">Cboi02_000091000</name>
</gene>
<keyword evidence="3" id="KW-1185">Reference proteome</keyword>
<dbReference type="Proteomes" id="UP001165120">
    <property type="component" value="Unassembled WGS sequence"/>
</dbReference>
<dbReference type="EMBL" id="BSXN01000185">
    <property type="protein sequence ID" value="GME67502.1"/>
    <property type="molecule type" value="Genomic_DNA"/>
</dbReference>
<evidence type="ECO:0000313" key="3">
    <source>
        <dbReference type="Proteomes" id="UP001165120"/>
    </source>
</evidence>
<evidence type="ECO:0000313" key="2">
    <source>
        <dbReference type="EMBL" id="GME67502.1"/>
    </source>
</evidence>
<sequence length="377" mass="42596">MENVNQKYYIPLILKVGARTIEAGLAGQPESKIKIETNSEILNLKIHDTNSPDRSSRYSILSNSVNENDIKKLQSSTSFGSVRDIYQRDCFSYQWLYSLDSLYYNNSSIPLDSFEYNVKKILHRILYEVIENKLGIDPRYTTIILVKNDLFPKNINKILNDLLIMDFKVNSVTFLQESICNCIASGIKTAVVIDIGWEMTIITPIFDLRVLQSFIKTTKRASSEVHYKIIEKLLKENTDKGKHVSTGFNSIEDSIKKRGIGNLNVDEIVEELIIPVKTDLYDDDIDEKPIVELVSKLIHELPIDLRAPLSNNIIITGGLANYPGLKLKLIKKINSVCKSQGNLLNTLGSWTGASIYTNSILLKDSNIQIQSTVSENC</sequence>
<protein>
    <submittedName>
        <fullName evidence="2">Unnamed protein product</fullName>
    </submittedName>
</protein>
<accession>A0A9W6SV82</accession>
<comment type="caution">
    <text evidence="2">The sequence shown here is derived from an EMBL/GenBank/DDBJ whole genome shotgun (WGS) entry which is preliminary data.</text>
</comment>
<proteinExistence type="inferred from homology"/>
<reference evidence="2" key="1">
    <citation type="submission" date="2023-04" db="EMBL/GenBank/DDBJ databases">
        <title>Candida boidinii NBRC 10035.</title>
        <authorList>
            <person name="Ichikawa N."/>
            <person name="Sato H."/>
            <person name="Tonouchi N."/>
        </authorList>
    </citation>
    <scope>NUCLEOTIDE SEQUENCE</scope>
    <source>
        <strain evidence="2">NBRC 10035</strain>
    </source>
</reference>
<dbReference type="Pfam" id="PF00022">
    <property type="entry name" value="Actin"/>
    <property type="match status" value="1"/>
</dbReference>
<evidence type="ECO:0000256" key="1">
    <source>
        <dbReference type="RuleBase" id="RU000487"/>
    </source>
</evidence>
<name>A0A9W6SV82_CANBO</name>
<organism evidence="2 3">
    <name type="scientific">Candida boidinii</name>
    <name type="common">Yeast</name>
    <dbReference type="NCBI Taxonomy" id="5477"/>
    <lineage>
        <taxon>Eukaryota</taxon>
        <taxon>Fungi</taxon>
        <taxon>Dikarya</taxon>
        <taxon>Ascomycota</taxon>
        <taxon>Saccharomycotina</taxon>
        <taxon>Pichiomycetes</taxon>
        <taxon>Pichiales</taxon>
        <taxon>Pichiaceae</taxon>
        <taxon>Ogataea</taxon>
        <taxon>Ogataea/Candida clade</taxon>
    </lineage>
</organism>
<dbReference type="Gene3D" id="3.30.420.40">
    <property type="match status" value="2"/>
</dbReference>
<dbReference type="SUPFAM" id="SSF53067">
    <property type="entry name" value="Actin-like ATPase domain"/>
    <property type="match status" value="2"/>
</dbReference>
<dbReference type="PANTHER" id="PTHR11937">
    <property type="entry name" value="ACTIN"/>
    <property type="match status" value="1"/>
</dbReference>
<dbReference type="SMART" id="SM00268">
    <property type="entry name" value="ACTIN"/>
    <property type="match status" value="1"/>
</dbReference>
<dbReference type="InterPro" id="IPR043129">
    <property type="entry name" value="ATPase_NBD"/>
</dbReference>
<dbReference type="AlphaFoldDB" id="A0A9W6SV82"/>
<dbReference type="InterPro" id="IPR004000">
    <property type="entry name" value="Actin"/>
</dbReference>
<comment type="similarity">
    <text evidence="1">Belongs to the actin family.</text>
</comment>